<dbReference type="InterPro" id="IPR008181">
    <property type="entry name" value="dUTPase"/>
</dbReference>
<comment type="similarity">
    <text evidence="2 5">Belongs to the dUTPase family.</text>
</comment>
<keyword evidence="5" id="KW-0460">Magnesium</keyword>
<reference evidence="7" key="1">
    <citation type="submission" date="2023-07" db="EMBL/GenBank/DDBJ databases">
        <authorList>
            <consortium name="CYATHOMIX"/>
        </authorList>
    </citation>
    <scope>NUCLEOTIDE SEQUENCE</scope>
    <source>
        <strain evidence="7">N/A</strain>
    </source>
</reference>
<dbReference type="GO" id="GO:0006226">
    <property type="term" value="P:dUMP biosynthetic process"/>
    <property type="evidence" value="ECO:0007669"/>
    <property type="project" value="UniProtKB-UniRule"/>
</dbReference>
<dbReference type="Gene3D" id="2.70.40.10">
    <property type="match status" value="1"/>
</dbReference>
<dbReference type="SUPFAM" id="SSF51283">
    <property type="entry name" value="dUTPase-like"/>
    <property type="match status" value="1"/>
</dbReference>
<dbReference type="GO" id="GO:0000287">
    <property type="term" value="F:magnesium ion binding"/>
    <property type="evidence" value="ECO:0007669"/>
    <property type="project" value="UniProtKB-UniRule"/>
</dbReference>
<dbReference type="GO" id="GO:0046081">
    <property type="term" value="P:dUTP catabolic process"/>
    <property type="evidence" value="ECO:0007669"/>
    <property type="project" value="UniProtKB-UniRule"/>
</dbReference>
<evidence type="ECO:0000256" key="2">
    <source>
        <dbReference type="ARBA" id="ARBA00006581"/>
    </source>
</evidence>
<comment type="cofactor">
    <cofactor evidence="5">
        <name>Mg(2+)</name>
        <dbReference type="ChEBI" id="CHEBI:18420"/>
    </cofactor>
</comment>
<dbReference type="InterPro" id="IPR027848">
    <property type="entry name" value="DUF4494"/>
</dbReference>
<dbReference type="Proteomes" id="UP001176961">
    <property type="component" value="Unassembled WGS sequence"/>
</dbReference>
<dbReference type="AlphaFoldDB" id="A0AA36DSG0"/>
<protein>
    <recommendedName>
        <fullName evidence="5">Deoxyuridine 5'-triphosphate nucleotidohydrolase</fullName>
        <shortName evidence="5">dUTPase</shortName>
        <ecNumber evidence="5">3.6.1.23</ecNumber>
    </recommendedName>
    <alternativeName>
        <fullName evidence="5">dUTP pyrophosphatase</fullName>
    </alternativeName>
</protein>
<dbReference type="InterPro" id="IPR036157">
    <property type="entry name" value="dUTPase-like_sf"/>
</dbReference>
<evidence type="ECO:0000259" key="6">
    <source>
        <dbReference type="Pfam" id="PF00692"/>
    </source>
</evidence>
<dbReference type="CDD" id="cd07557">
    <property type="entry name" value="trimeric_dUTPase"/>
    <property type="match status" value="1"/>
</dbReference>
<comment type="caution">
    <text evidence="7">The sequence shown here is derived from an EMBL/GenBank/DDBJ whole genome shotgun (WGS) entry which is preliminary data.</text>
</comment>
<feature type="domain" description="dUTPase-like" evidence="6">
    <location>
        <begin position="131"/>
        <end position="188"/>
    </location>
</feature>
<comment type="function">
    <text evidence="5">Involved in nucleotide metabolism via production of dUMP, the immediate precursor of thymidine nucleotides, and decreases the intracellular concentration of dUTP so that uracil cannot be incorporated into DNA.</text>
</comment>
<evidence type="ECO:0000256" key="3">
    <source>
        <dbReference type="ARBA" id="ARBA00022801"/>
    </source>
</evidence>
<evidence type="ECO:0000256" key="4">
    <source>
        <dbReference type="ARBA" id="ARBA00023080"/>
    </source>
</evidence>
<evidence type="ECO:0000256" key="1">
    <source>
        <dbReference type="ARBA" id="ARBA00005142"/>
    </source>
</evidence>
<sequence>MEMKAINRTWFEVKAKYVNGDQKITEVLCIDTETFGDAENKALEHIASYVDGTETYIVSVSRASYSEFVRDEEKNGNNFYKVTITIVTIDEKTEKEKQSKTAFLVEADDFDDARKITAEYMKSSMLDCEEAFIPQKATKGAVAYDLKVPRLTLVKTGRNIIPLDIAIELPDGYEFKIEPRSGFSSKGFEGHRLDGYGEPYPATRFDADVLVGKVDSDYRGNVGVIVKNNDIPFYVVAGERIAQGTIYKSEDSLLVEVSELSETERG</sequence>
<evidence type="ECO:0000313" key="7">
    <source>
        <dbReference type="EMBL" id="CAJ0592357.1"/>
    </source>
</evidence>
<keyword evidence="4 5" id="KW-0546">Nucleotide metabolism</keyword>
<dbReference type="InterPro" id="IPR029054">
    <property type="entry name" value="dUTPase-like"/>
</dbReference>
<dbReference type="EMBL" id="CATQJL010000092">
    <property type="protein sequence ID" value="CAJ0592357.1"/>
    <property type="molecule type" value="Genomic_DNA"/>
</dbReference>
<keyword evidence="3 5" id="KW-0378">Hydrolase</keyword>
<dbReference type="GO" id="GO:0004170">
    <property type="term" value="F:dUTP diphosphatase activity"/>
    <property type="evidence" value="ECO:0007669"/>
    <property type="project" value="UniProtKB-UniRule"/>
</dbReference>
<feature type="domain" description="dUTPase-like" evidence="6">
    <location>
        <begin position="210"/>
        <end position="266"/>
    </location>
</feature>
<dbReference type="Pfam" id="PF00692">
    <property type="entry name" value="dUTPase"/>
    <property type="match status" value="2"/>
</dbReference>
<dbReference type="InterPro" id="IPR033704">
    <property type="entry name" value="dUTPase_trimeric"/>
</dbReference>
<organism evidence="7 8">
    <name type="scientific">Cylicocyclus nassatus</name>
    <name type="common">Nematode worm</name>
    <dbReference type="NCBI Taxonomy" id="53992"/>
    <lineage>
        <taxon>Eukaryota</taxon>
        <taxon>Metazoa</taxon>
        <taxon>Ecdysozoa</taxon>
        <taxon>Nematoda</taxon>
        <taxon>Chromadorea</taxon>
        <taxon>Rhabditida</taxon>
        <taxon>Rhabditina</taxon>
        <taxon>Rhabditomorpha</taxon>
        <taxon>Strongyloidea</taxon>
        <taxon>Strongylidae</taxon>
        <taxon>Cylicocyclus</taxon>
    </lineage>
</organism>
<keyword evidence="5" id="KW-0479">Metal-binding</keyword>
<dbReference type="PANTHER" id="PTHR11241">
    <property type="entry name" value="DEOXYURIDINE 5'-TRIPHOSPHATE NUCLEOTIDOHYDROLASE"/>
    <property type="match status" value="1"/>
</dbReference>
<dbReference type="Pfam" id="PF14902">
    <property type="entry name" value="DUF4494"/>
    <property type="match status" value="1"/>
</dbReference>
<gene>
    <name evidence="7" type="ORF">CYNAS_LOCUS4340</name>
</gene>
<evidence type="ECO:0000256" key="5">
    <source>
        <dbReference type="RuleBase" id="RU367024"/>
    </source>
</evidence>
<dbReference type="EC" id="3.6.1.23" evidence="5"/>
<evidence type="ECO:0000313" key="8">
    <source>
        <dbReference type="Proteomes" id="UP001176961"/>
    </source>
</evidence>
<keyword evidence="8" id="KW-1185">Reference proteome</keyword>
<accession>A0AA36DSG0</accession>
<proteinExistence type="inferred from homology"/>
<comment type="catalytic activity">
    <reaction evidence="5">
        <text>dUTP + H2O = dUMP + diphosphate + H(+)</text>
        <dbReference type="Rhea" id="RHEA:10248"/>
        <dbReference type="ChEBI" id="CHEBI:15377"/>
        <dbReference type="ChEBI" id="CHEBI:15378"/>
        <dbReference type="ChEBI" id="CHEBI:33019"/>
        <dbReference type="ChEBI" id="CHEBI:61555"/>
        <dbReference type="ChEBI" id="CHEBI:246422"/>
        <dbReference type="EC" id="3.6.1.23"/>
    </reaction>
</comment>
<dbReference type="PANTHER" id="PTHR11241:SF0">
    <property type="entry name" value="DEOXYURIDINE 5'-TRIPHOSPHATE NUCLEOTIDOHYDROLASE"/>
    <property type="match status" value="1"/>
</dbReference>
<comment type="pathway">
    <text evidence="1 5">Pyrimidine metabolism; dUMP biosynthesis; dUMP from dCTP (dUTP route): step 2/2.</text>
</comment>
<name>A0AA36DSG0_CYLNA</name>